<evidence type="ECO:0000313" key="2">
    <source>
        <dbReference type="Proteomes" id="UP001267290"/>
    </source>
</evidence>
<evidence type="ECO:0000313" key="1">
    <source>
        <dbReference type="EMBL" id="MDR6553769.1"/>
    </source>
</evidence>
<proteinExistence type="predicted"/>
<dbReference type="CDD" id="cd20745">
    <property type="entry name" value="FIX_RhsA_AHH_HNH-like"/>
    <property type="match status" value="1"/>
</dbReference>
<dbReference type="EMBL" id="JAVDSB010000012">
    <property type="protein sequence ID" value="MDR6553769.1"/>
    <property type="molecule type" value="Genomic_DNA"/>
</dbReference>
<organism evidence="1 2">
    <name type="scientific">Paenibacillus qinlingensis</name>
    <dbReference type="NCBI Taxonomy" id="1837343"/>
    <lineage>
        <taxon>Bacteria</taxon>
        <taxon>Bacillati</taxon>
        <taxon>Bacillota</taxon>
        <taxon>Bacilli</taxon>
        <taxon>Bacillales</taxon>
        <taxon>Paenibacillaceae</taxon>
        <taxon>Paenibacillus</taxon>
    </lineage>
</organism>
<keyword evidence="2" id="KW-1185">Reference proteome</keyword>
<sequence>MDSQQGQTQLVGGGGEVNQNTQYAMPYIDEFSGDQWYYTRDGEYYAEVYPTGHPDWATTYNFVVANNPLDEHNAIIPAPPSEEYGIPITSNNKYKCRTCYNYFVRYAWDPKSGAPQSAFPEWAARVYGLNGIETFFGGMETFMYDPNADIETNVHKMLSNLSLIPVLSIPASGVDSIIYLARKEYAEAALSAALMLPVLGDVKFGGQVLKQVAVTTDPKILINNYLKLYGFVDLIPKIDDIV</sequence>
<dbReference type="Proteomes" id="UP001267290">
    <property type="component" value="Unassembled WGS sequence"/>
</dbReference>
<reference evidence="1 2" key="1">
    <citation type="submission" date="2023-07" db="EMBL/GenBank/DDBJ databases">
        <title>Sorghum-associated microbial communities from plants grown in Nebraska, USA.</title>
        <authorList>
            <person name="Schachtman D."/>
        </authorList>
    </citation>
    <scope>NUCLEOTIDE SEQUENCE [LARGE SCALE GENOMIC DNA]</scope>
    <source>
        <strain evidence="1 2">CC258</strain>
    </source>
</reference>
<protein>
    <submittedName>
        <fullName evidence="1">Uncharacterized protein</fullName>
    </submittedName>
</protein>
<comment type="caution">
    <text evidence="1">The sequence shown here is derived from an EMBL/GenBank/DDBJ whole genome shotgun (WGS) entry which is preliminary data.</text>
</comment>
<gene>
    <name evidence="1" type="ORF">J2736_004979</name>
</gene>
<name>A0ABU1P2G9_9BACL</name>
<accession>A0ABU1P2G9</accession>